<evidence type="ECO:0000256" key="9">
    <source>
        <dbReference type="ARBA" id="ARBA00034075"/>
    </source>
</evidence>
<keyword evidence="3" id="KW-0858">Xylan degradation</keyword>
<keyword evidence="8" id="KW-1015">Disulfide bond</keyword>
<dbReference type="EC" id="3.1.1.-" evidence="10"/>
<keyword evidence="4" id="KW-0479">Metal-binding</keyword>
<comment type="similarity">
    <text evidence="1 10">Belongs to the tannase family.</text>
</comment>
<dbReference type="GO" id="GO:0030600">
    <property type="term" value="F:feruloyl esterase activity"/>
    <property type="evidence" value="ECO:0007669"/>
    <property type="project" value="UniProtKB-EC"/>
</dbReference>
<keyword evidence="6 10" id="KW-0378">Hydrolase</keyword>
<keyword evidence="5 10" id="KW-0732">Signal</keyword>
<evidence type="ECO:0000313" key="12">
    <source>
        <dbReference type="Proteomes" id="UP001310890"/>
    </source>
</evidence>
<dbReference type="GO" id="GO:0045493">
    <property type="term" value="P:xylan catabolic process"/>
    <property type="evidence" value="ECO:0007669"/>
    <property type="project" value="UniProtKB-KW"/>
</dbReference>
<name>A0AAN7T8P6_9PEZI</name>
<keyword evidence="3" id="KW-0624">Polysaccharide degradation</keyword>
<dbReference type="PANTHER" id="PTHR33938">
    <property type="entry name" value="FERULOYL ESTERASE B-RELATED"/>
    <property type="match status" value="1"/>
</dbReference>
<comment type="catalytic activity">
    <reaction evidence="9">
        <text>feruloyl-polysaccharide + H2O = ferulate + polysaccharide.</text>
        <dbReference type="EC" id="3.1.1.73"/>
    </reaction>
</comment>
<feature type="chain" id="PRO_5042663322" description="Carboxylic ester hydrolase" evidence="10">
    <location>
        <begin position="18"/>
        <end position="516"/>
    </location>
</feature>
<dbReference type="InterPro" id="IPR011118">
    <property type="entry name" value="Tannase/feruloyl_esterase"/>
</dbReference>
<dbReference type="Proteomes" id="UP001310890">
    <property type="component" value="Unassembled WGS sequence"/>
</dbReference>
<keyword evidence="7" id="KW-0106">Calcium</keyword>
<evidence type="ECO:0000256" key="10">
    <source>
        <dbReference type="RuleBase" id="RU361238"/>
    </source>
</evidence>
<keyword evidence="3" id="KW-0119">Carbohydrate metabolism</keyword>
<protein>
    <recommendedName>
        <fullName evidence="10">Carboxylic ester hydrolase</fullName>
        <ecNumber evidence="10">3.1.1.-</ecNumber>
    </recommendedName>
</protein>
<dbReference type="GO" id="GO:0046872">
    <property type="term" value="F:metal ion binding"/>
    <property type="evidence" value="ECO:0007669"/>
    <property type="project" value="UniProtKB-KW"/>
</dbReference>
<proteinExistence type="inferred from homology"/>
<feature type="signal peptide" evidence="10">
    <location>
        <begin position="1"/>
        <end position="17"/>
    </location>
</feature>
<dbReference type="InterPro" id="IPR029058">
    <property type="entry name" value="AB_hydrolase_fold"/>
</dbReference>
<organism evidence="11 12">
    <name type="scientific">Meristemomyces frigidus</name>
    <dbReference type="NCBI Taxonomy" id="1508187"/>
    <lineage>
        <taxon>Eukaryota</taxon>
        <taxon>Fungi</taxon>
        <taxon>Dikarya</taxon>
        <taxon>Ascomycota</taxon>
        <taxon>Pezizomycotina</taxon>
        <taxon>Dothideomycetes</taxon>
        <taxon>Dothideomycetidae</taxon>
        <taxon>Mycosphaerellales</taxon>
        <taxon>Teratosphaeriaceae</taxon>
        <taxon>Meristemomyces</taxon>
    </lineage>
</organism>
<evidence type="ECO:0000256" key="2">
    <source>
        <dbReference type="ARBA" id="ARBA00022487"/>
    </source>
</evidence>
<evidence type="ECO:0000256" key="8">
    <source>
        <dbReference type="ARBA" id="ARBA00023157"/>
    </source>
</evidence>
<evidence type="ECO:0000256" key="3">
    <source>
        <dbReference type="ARBA" id="ARBA00022651"/>
    </source>
</evidence>
<evidence type="ECO:0000256" key="5">
    <source>
        <dbReference type="ARBA" id="ARBA00022729"/>
    </source>
</evidence>
<dbReference type="Pfam" id="PF07519">
    <property type="entry name" value="Tannase"/>
    <property type="match status" value="1"/>
</dbReference>
<dbReference type="AlphaFoldDB" id="A0AAN7T8P6"/>
<accession>A0AAN7T8P6</accession>
<evidence type="ECO:0000256" key="4">
    <source>
        <dbReference type="ARBA" id="ARBA00022723"/>
    </source>
</evidence>
<dbReference type="PANTHER" id="PTHR33938:SF15">
    <property type="entry name" value="FERULOYL ESTERASE B-RELATED"/>
    <property type="match status" value="1"/>
</dbReference>
<dbReference type="SUPFAM" id="SSF53474">
    <property type="entry name" value="alpha/beta-Hydrolases"/>
    <property type="match status" value="1"/>
</dbReference>
<keyword evidence="2" id="KW-0719">Serine esterase</keyword>
<evidence type="ECO:0000256" key="7">
    <source>
        <dbReference type="ARBA" id="ARBA00022837"/>
    </source>
</evidence>
<sequence>MRSSVPLLLAVAGLANALVLPQQAANCSTFTKSIALSNYNTTVLNSTYYPAGGLNNSGTVNSVAFCEVYSSVSYGTGNDSLIFAIWLPDVLQYESRFMAVGNGGMAGTIDYTNMMTQLNSAYGLAVAGGNAGHLASLNNAGNGAPDTYLPYLHDPAQVSAWIHDAISLFTPAAKAIVSASYGKPATYSYYDGCSTGGAQGFALAQLHPELFDGIVAGSPGNWYSHLALSFLWNGQQTNTTMLSQAVLNFTTNAVMKECDAVDGVKDGLIEDPLRCAFDINTLACQSSYATTSNGSVTCLTPAQISVFKAIYQGPVRSDNGSQLYPGFSLGSENEWLYQEGYLADAFSIPILQNLVYDNLAYNSSNFNWASDVATLDTKAGLCIDEISPDLSAFRNHSGKMIVTQGWSDPLNAATWPIEHLEQIENFFGGDVSNLINLFMVPGGGHCGAAMYYPHVPAEYHTVAALIDWVERGQKPDQILSTNPPDGSDATRKLCAWPGTARYIAGNVDDWNSYVCE</sequence>
<reference evidence="11" key="1">
    <citation type="submission" date="2023-08" db="EMBL/GenBank/DDBJ databases">
        <title>Black Yeasts Isolated from many extreme environments.</title>
        <authorList>
            <person name="Coleine C."/>
            <person name="Stajich J.E."/>
            <person name="Selbmann L."/>
        </authorList>
    </citation>
    <scope>NUCLEOTIDE SEQUENCE</scope>
    <source>
        <strain evidence="11">CCFEE 5401</strain>
    </source>
</reference>
<evidence type="ECO:0000313" key="11">
    <source>
        <dbReference type="EMBL" id="KAK5107508.1"/>
    </source>
</evidence>
<gene>
    <name evidence="11" type="ORF">LTR62_001080</name>
</gene>
<evidence type="ECO:0000256" key="6">
    <source>
        <dbReference type="ARBA" id="ARBA00022801"/>
    </source>
</evidence>
<dbReference type="EMBL" id="JAVRRL010000118">
    <property type="protein sequence ID" value="KAK5107508.1"/>
    <property type="molecule type" value="Genomic_DNA"/>
</dbReference>
<evidence type="ECO:0000256" key="1">
    <source>
        <dbReference type="ARBA" id="ARBA00006249"/>
    </source>
</evidence>
<comment type="caution">
    <text evidence="11">The sequence shown here is derived from an EMBL/GenBank/DDBJ whole genome shotgun (WGS) entry which is preliminary data.</text>
</comment>